<evidence type="ECO:0000259" key="1">
    <source>
        <dbReference type="Pfam" id="PF00534"/>
    </source>
</evidence>
<dbReference type="PANTHER" id="PTHR45947:SF3">
    <property type="entry name" value="SULFOQUINOVOSYL TRANSFERASE SQD2"/>
    <property type="match status" value="1"/>
</dbReference>
<dbReference type="GO" id="GO:0016757">
    <property type="term" value="F:glycosyltransferase activity"/>
    <property type="evidence" value="ECO:0007669"/>
    <property type="project" value="InterPro"/>
</dbReference>
<comment type="caution">
    <text evidence="3">The sequence shown here is derived from an EMBL/GenBank/DDBJ whole genome shotgun (WGS) entry which is preliminary data.</text>
</comment>
<dbReference type="InterPro" id="IPR028098">
    <property type="entry name" value="Glyco_trans_4-like_N"/>
</dbReference>
<reference evidence="3" key="1">
    <citation type="submission" date="2022-07" db="EMBL/GenBank/DDBJ databases">
        <title>Enhanced cultured diversity of the mouse gut microbiota enables custom-made synthetic communities.</title>
        <authorList>
            <person name="Afrizal A."/>
        </authorList>
    </citation>
    <scope>NUCLEOTIDE SEQUENCE</scope>
    <source>
        <strain evidence="3">DSM 29186</strain>
    </source>
</reference>
<dbReference type="InterPro" id="IPR001296">
    <property type="entry name" value="Glyco_trans_1"/>
</dbReference>
<dbReference type="Gene3D" id="3.40.50.2000">
    <property type="entry name" value="Glycogen Phosphorylase B"/>
    <property type="match status" value="2"/>
</dbReference>
<evidence type="ECO:0000259" key="2">
    <source>
        <dbReference type="Pfam" id="PF13439"/>
    </source>
</evidence>
<dbReference type="Pfam" id="PF13439">
    <property type="entry name" value="Glyco_transf_4"/>
    <property type="match status" value="1"/>
</dbReference>
<feature type="domain" description="Glycosyl transferase family 1" evidence="1">
    <location>
        <begin position="181"/>
        <end position="340"/>
    </location>
</feature>
<dbReference type="EMBL" id="JANKBY010000056">
    <property type="protein sequence ID" value="MCR1822454.1"/>
    <property type="molecule type" value="Genomic_DNA"/>
</dbReference>
<evidence type="ECO:0000313" key="3">
    <source>
        <dbReference type="EMBL" id="MCR1822454.1"/>
    </source>
</evidence>
<dbReference type="Pfam" id="PF00534">
    <property type="entry name" value="Glycos_transf_1"/>
    <property type="match status" value="1"/>
</dbReference>
<dbReference type="SUPFAM" id="SSF53756">
    <property type="entry name" value="UDP-Glycosyltransferase/glycogen phosphorylase"/>
    <property type="match status" value="1"/>
</dbReference>
<accession>A0A9X2M9U4</accession>
<protein>
    <submittedName>
        <fullName evidence="3">Glycosyltransferase family 4 protein</fullName>
    </submittedName>
</protein>
<keyword evidence="4" id="KW-1185">Reference proteome</keyword>
<feature type="domain" description="Glycosyltransferase subfamily 4-like N-terminal" evidence="2">
    <location>
        <begin position="60"/>
        <end position="159"/>
    </location>
</feature>
<dbReference type="PANTHER" id="PTHR45947">
    <property type="entry name" value="SULFOQUINOVOSYL TRANSFERASE SQD2"/>
    <property type="match status" value="1"/>
</dbReference>
<organism evidence="3 4">
    <name type="scientific">Terrisporobacter muris</name>
    <dbReference type="NCBI Taxonomy" id="2963284"/>
    <lineage>
        <taxon>Bacteria</taxon>
        <taxon>Bacillati</taxon>
        <taxon>Bacillota</taxon>
        <taxon>Clostridia</taxon>
        <taxon>Peptostreptococcales</taxon>
        <taxon>Peptostreptococcaceae</taxon>
        <taxon>Terrisporobacter</taxon>
    </lineage>
</organism>
<gene>
    <name evidence="3" type="ORF">NSA58_06610</name>
</gene>
<proteinExistence type="predicted"/>
<dbReference type="AlphaFoldDB" id="A0A9X2M9U4"/>
<dbReference type="CDD" id="cd03801">
    <property type="entry name" value="GT4_PimA-like"/>
    <property type="match status" value="1"/>
</dbReference>
<evidence type="ECO:0000313" key="4">
    <source>
        <dbReference type="Proteomes" id="UP001140817"/>
    </source>
</evidence>
<dbReference type="Proteomes" id="UP001140817">
    <property type="component" value="Unassembled WGS sequence"/>
</dbReference>
<name>A0A9X2M9U4_9FIRM</name>
<dbReference type="RefSeq" id="WP_257560309.1">
    <property type="nucleotide sequence ID" value="NZ_JANKBY010000056.1"/>
</dbReference>
<dbReference type="InterPro" id="IPR050194">
    <property type="entry name" value="Glycosyltransferase_grp1"/>
</dbReference>
<sequence>MNKLEKNKSMLLISNLYPSEKHQYYGTFVKNFHDISKEYFEVDKVVLCKSTSKLDKLFSYFMFYLRIFFYVLTKKYDVVYVHYISHVSLPLLICKKLKKFNLYINVHGSDVVPSNKIGKKLLPYTAKILNKAQRIIVPSSYYKSLMEKEFNIDKEKIRIYASGGINDKIFFKRDEEEKKVILKEFNLDPDKRYIGFASRIDTDKGWEVLIEAIHIIKKERDEYLNKYKFIIVGSGKDYSKMLEMIENYEITEHIELINLLPQEKLSRFYSILEWFVFPSYRKAESLGLVGIEAMSCGTPIIASNMAGPTTYVNNQVNGFLFEPKNSKELYNTMVKCMSMDEIEYSNMQMRCLDTASNYTPEALKDSYNEIFDGGII</sequence>